<dbReference type="Proteomes" id="UP000177515">
    <property type="component" value="Chromosome 2"/>
</dbReference>
<gene>
    <name evidence="1" type="ORF">BKK80_32490</name>
</gene>
<organism evidence="1 2">
    <name type="scientific">Cupriavidus malaysiensis</name>
    <dbReference type="NCBI Taxonomy" id="367825"/>
    <lineage>
        <taxon>Bacteria</taxon>
        <taxon>Pseudomonadati</taxon>
        <taxon>Pseudomonadota</taxon>
        <taxon>Betaproteobacteria</taxon>
        <taxon>Burkholderiales</taxon>
        <taxon>Burkholderiaceae</taxon>
        <taxon>Cupriavidus</taxon>
    </lineage>
</organism>
<sequence length="89" mass="10152">MELIETAERRIFIELLRRHGLPESDFVLECADTTDPKGDEIEGQRGFAVVMRRSTGFRREYPIGFDPGWLARWRRDLEDGVFAGPPSGG</sequence>
<evidence type="ECO:0000313" key="1">
    <source>
        <dbReference type="EMBL" id="AOZ11009.1"/>
    </source>
</evidence>
<reference evidence="1 2" key="1">
    <citation type="submission" date="2016-10" db="EMBL/GenBank/DDBJ databases">
        <title>Complete genome sequences of three Cupriavidus strains isolated from various Malaysian environments.</title>
        <authorList>
            <person name="Abdullah A.A.-A."/>
            <person name="Shafie N.A.H."/>
            <person name="Lau N.S."/>
        </authorList>
    </citation>
    <scope>NUCLEOTIDE SEQUENCE [LARGE SCALE GENOMIC DNA]</scope>
    <source>
        <strain evidence="1 2">USMAA1020</strain>
    </source>
</reference>
<evidence type="ECO:0000313" key="2">
    <source>
        <dbReference type="Proteomes" id="UP000177515"/>
    </source>
</evidence>
<dbReference type="EMBL" id="CP017755">
    <property type="protein sequence ID" value="AOZ11009.1"/>
    <property type="molecule type" value="Genomic_DNA"/>
</dbReference>
<name>A0ABN4TVP4_9BURK</name>
<proteinExistence type="predicted"/>
<protein>
    <submittedName>
        <fullName evidence="1">Uncharacterized protein</fullName>
    </submittedName>
</protein>
<dbReference type="RefSeq" id="WP_071040322.1">
    <property type="nucleotide sequence ID" value="NZ_CP017755.1"/>
</dbReference>
<accession>A0ABN4TVP4</accession>
<keyword evidence="2" id="KW-1185">Reference proteome</keyword>